<dbReference type="InterPro" id="IPR008139">
    <property type="entry name" value="SaposinB_dom"/>
</dbReference>
<dbReference type="GO" id="GO:0006629">
    <property type="term" value="P:lipid metabolic process"/>
    <property type="evidence" value="ECO:0007669"/>
    <property type="project" value="InterPro"/>
</dbReference>
<keyword evidence="3" id="KW-0064">Aspartyl protease</keyword>
<evidence type="ECO:0000259" key="9">
    <source>
        <dbReference type="PROSITE" id="PS51767"/>
    </source>
</evidence>
<sequence>MTNGEKSPIGQSGAMCSSCEMGVIWIQNQLVQNKTQNVILNYANELCEKLPSAMGESGIDCNNLSRMPTVSFTIGGRTFDLTPEQYVLKIGVGGESQCMSGFTALDVPPPRGPLWILGDVFMGVYHTEFDYGKLRVGFAKAA</sequence>
<dbReference type="OMA" id="FFEMAVY"/>
<dbReference type="SUPFAM" id="SSF50630">
    <property type="entry name" value="Acid proteases"/>
    <property type="match status" value="1"/>
</dbReference>
<evidence type="ECO:0000313" key="10">
    <source>
        <dbReference type="EMBL" id="ONK81651.1"/>
    </source>
</evidence>
<evidence type="ECO:0008006" key="12">
    <source>
        <dbReference type="Google" id="ProtNLM"/>
    </source>
</evidence>
<reference evidence="11" key="1">
    <citation type="journal article" date="2017" name="Nat. Commun.">
        <title>The asparagus genome sheds light on the origin and evolution of a young Y chromosome.</title>
        <authorList>
            <person name="Harkess A."/>
            <person name="Zhou J."/>
            <person name="Xu C."/>
            <person name="Bowers J.E."/>
            <person name="Van der Hulst R."/>
            <person name="Ayyampalayam S."/>
            <person name="Mercati F."/>
            <person name="Riccardi P."/>
            <person name="McKain M.R."/>
            <person name="Kakrana A."/>
            <person name="Tang H."/>
            <person name="Ray J."/>
            <person name="Groenendijk J."/>
            <person name="Arikit S."/>
            <person name="Mathioni S.M."/>
            <person name="Nakano M."/>
            <person name="Shan H."/>
            <person name="Telgmann-Rauber A."/>
            <person name="Kanno A."/>
            <person name="Yue Z."/>
            <person name="Chen H."/>
            <person name="Li W."/>
            <person name="Chen Y."/>
            <person name="Xu X."/>
            <person name="Zhang Y."/>
            <person name="Luo S."/>
            <person name="Chen H."/>
            <person name="Gao J."/>
            <person name="Mao Z."/>
            <person name="Pires J.C."/>
            <person name="Luo M."/>
            <person name="Kudrna D."/>
            <person name="Wing R.A."/>
            <person name="Meyers B.C."/>
            <person name="Yi K."/>
            <person name="Kong H."/>
            <person name="Lavrijsen P."/>
            <person name="Sunseri F."/>
            <person name="Falavigna A."/>
            <person name="Ye Y."/>
            <person name="Leebens-Mack J.H."/>
            <person name="Chen G."/>
        </authorList>
    </citation>
    <scope>NUCLEOTIDE SEQUENCE [LARGE SCALE GENOMIC DNA]</scope>
    <source>
        <strain evidence="11">cv. DH0086</strain>
    </source>
</reference>
<accession>A0A5P1FX80</accession>
<evidence type="ECO:0000256" key="4">
    <source>
        <dbReference type="ARBA" id="ARBA00022801"/>
    </source>
</evidence>
<dbReference type="FunFam" id="2.40.70.10:FF:000044">
    <property type="entry name" value="Lysosomal aspartic protease"/>
    <property type="match status" value="1"/>
</dbReference>
<feature type="domain" description="Saposin B-type" evidence="8">
    <location>
        <begin position="12"/>
        <end position="102"/>
    </location>
</feature>
<dbReference type="InterPro" id="IPR021109">
    <property type="entry name" value="Peptidase_aspartic_dom_sf"/>
</dbReference>
<dbReference type="Gramene" id="ONK81651">
    <property type="protein sequence ID" value="ONK81651"/>
    <property type="gene ID" value="A4U43_C01F31490"/>
</dbReference>
<keyword evidence="4" id="KW-0378">Hydrolase</keyword>
<evidence type="ECO:0000256" key="7">
    <source>
        <dbReference type="ARBA" id="ARBA00023180"/>
    </source>
</evidence>
<dbReference type="AlphaFoldDB" id="A0A5P1FX80"/>
<dbReference type="InterPro" id="IPR001461">
    <property type="entry name" value="Aspartic_peptidase_A1"/>
</dbReference>
<evidence type="ECO:0000259" key="8">
    <source>
        <dbReference type="PROSITE" id="PS50015"/>
    </source>
</evidence>
<dbReference type="GO" id="GO:0006508">
    <property type="term" value="P:proteolysis"/>
    <property type="evidence" value="ECO:0007669"/>
    <property type="project" value="UniProtKB-KW"/>
</dbReference>
<dbReference type="PANTHER" id="PTHR47966:SF76">
    <property type="entry name" value="ASPARTIC PROTEINASE A1"/>
    <property type="match status" value="1"/>
</dbReference>
<keyword evidence="6" id="KW-1015">Disulfide bond</keyword>
<evidence type="ECO:0000313" key="11">
    <source>
        <dbReference type="Proteomes" id="UP000243459"/>
    </source>
</evidence>
<dbReference type="PROSITE" id="PS50015">
    <property type="entry name" value="SAP_B"/>
    <property type="match status" value="1"/>
</dbReference>
<dbReference type="Gene3D" id="2.40.70.10">
    <property type="entry name" value="Acid Proteases"/>
    <property type="match status" value="1"/>
</dbReference>
<dbReference type="PROSITE" id="PS51767">
    <property type="entry name" value="PEPTIDASE_A1"/>
    <property type="match status" value="1"/>
</dbReference>
<organism evidence="10 11">
    <name type="scientific">Asparagus officinalis</name>
    <name type="common">Garden asparagus</name>
    <dbReference type="NCBI Taxonomy" id="4686"/>
    <lineage>
        <taxon>Eukaryota</taxon>
        <taxon>Viridiplantae</taxon>
        <taxon>Streptophyta</taxon>
        <taxon>Embryophyta</taxon>
        <taxon>Tracheophyta</taxon>
        <taxon>Spermatophyta</taxon>
        <taxon>Magnoliopsida</taxon>
        <taxon>Liliopsida</taxon>
        <taxon>Asparagales</taxon>
        <taxon>Asparagaceae</taxon>
        <taxon>Asparagoideae</taxon>
        <taxon>Asparagus</taxon>
    </lineage>
</organism>
<evidence type="ECO:0000256" key="6">
    <source>
        <dbReference type="ARBA" id="ARBA00023157"/>
    </source>
</evidence>
<evidence type="ECO:0000256" key="3">
    <source>
        <dbReference type="ARBA" id="ARBA00022750"/>
    </source>
</evidence>
<dbReference type="GO" id="GO:0004190">
    <property type="term" value="F:aspartic-type endopeptidase activity"/>
    <property type="evidence" value="ECO:0007669"/>
    <property type="project" value="UniProtKB-KW"/>
</dbReference>
<dbReference type="Proteomes" id="UP000243459">
    <property type="component" value="Chromosome 1"/>
</dbReference>
<keyword evidence="2" id="KW-0645">Protease</keyword>
<feature type="domain" description="Peptidase A1" evidence="9">
    <location>
        <begin position="1"/>
        <end position="139"/>
    </location>
</feature>
<gene>
    <name evidence="10" type="ORF">A4U43_C01F31490</name>
</gene>
<keyword evidence="11" id="KW-1185">Reference proteome</keyword>
<proteinExistence type="inferred from homology"/>
<comment type="similarity">
    <text evidence="1">Belongs to the peptidase A1 family.</text>
</comment>
<evidence type="ECO:0000256" key="1">
    <source>
        <dbReference type="ARBA" id="ARBA00007447"/>
    </source>
</evidence>
<dbReference type="EMBL" id="CM007381">
    <property type="protein sequence ID" value="ONK81651.1"/>
    <property type="molecule type" value="Genomic_DNA"/>
</dbReference>
<evidence type="ECO:0000256" key="5">
    <source>
        <dbReference type="ARBA" id="ARBA00023145"/>
    </source>
</evidence>
<keyword evidence="7" id="KW-0325">Glycoprotein</keyword>
<name>A0A5P1FX80_ASPOF</name>
<keyword evidence="5" id="KW-0865">Zymogen</keyword>
<dbReference type="PANTHER" id="PTHR47966">
    <property type="entry name" value="BETA-SITE APP-CLEAVING ENZYME, ISOFORM A-RELATED"/>
    <property type="match status" value="1"/>
</dbReference>
<dbReference type="InterPro" id="IPR033121">
    <property type="entry name" value="PEPTIDASE_A1"/>
</dbReference>
<protein>
    <recommendedName>
        <fullName evidence="12">Peptidase A1 domain-containing protein</fullName>
    </recommendedName>
</protein>
<dbReference type="Pfam" id="PF00026">
    <property type="entry name" value="Asp"/>
    <property type="match status" value="1"/>
</dbReference>
<evidence type="ECO:0000256" key="2">
    <source>
        <dbReference type="ARBA" id="ARBA00022670"/>
    </source>
</evidence>
<dbReference type="Gene3D" id="1.10.225.10">
    <property type="entry name" value="Saposin-like"/>
    <property type="match status" value="1"/>
</dbReference>